<protein>
    <submittedName>
        <fullName evidence="3">LYR motif-containing protein 1</fullName>
    </submittedName>
</protein>
<proteinExistence type="evidence at transcript level"/>
<evidence type="ECO:0000313" key="3">
    <source>
        <dbReference type="EMBL" id="ACO14945.1"/>
    </source>
</evidence>
<sequence>MSSPKTLTLYKKLLRLGRSWIAQNHPSQTQIERTYILDETRSLFRANKDLSDPNEIKKYVLEAEARLTMAEHYKNPYPRPVNFPKGLYTKKQGKALGKAMFKKSQASRPIYVKSLE</sequence>
<accession>C1C0Z2</accession>
<dbReference type="GO" id="GO:0005739">
    <property type="term" value="C:mitochondrion"/>
    <property type="evidence" value="ECO:0007669"/>
    <property type="project" value="TreeGrafter"/>
</dbReference>
<dbReference type="InterPro" id="IPR040330">
    <property type="entry name" value="LYRM1"/>
</dbReference>
<gene>
    <name evidence="3" type="primary">LYRM1</name>
</gene>
<evidence type="ECO:0000259" key="2">
    <source>
        <dbReference type="Pfam" id="PF05347"/>
    </source>
</evidence>
<comment type="similarity">
    <text evidence="1">Belongs to the complex I LYR family.</text>
</comment>
<dbReference type="AlphaFoldDB" id="C1C0Z2"/>
<dbReference type="InterPro" id="IPR008011">
    <property type="entry name" value="Complex1_LYR_dom"/>
</dbReference>
<feature type="domain" description="Complex 1 LYR protein" evidence="2">
    <location>
        <begin position="6"/>
        <end position="69"/>
    </location>
</feature>
<name>C1C0Z2_CALCM</name>
<dbReference type="PANTHER" id="PTHR14273:SF0">
    <property type="entry name" value="LYR MOTIF-CONTAINING PROTEIN 1"/>
    <property type="match status" value="1"/>
</dbReference>
<organism evidence="3">
    <name type="scientific">Caligus clemensi</name>
    <name type="common">Sea louse</name>
    <dbReference type="NCBI Taxonomy" id="344056"/>
    <lineage>
        <taxon>Eukaryota</taxon>
        <taxon>Metazoa</taxon>
        <taxon>Ecdysozoa</taxon>
        <taxon>Arthropoda</taxon>
        <taxon>Crustacea</taxon>
        <taxon>Multicrustacea</taxon>
        <taxon>Hexanauplia</taxon>
        <taxon>Copepoda</taxon>
        <taxon>Siphonostomatoida</taxon>
        <taxon>Caligidae</taxon>
        <taxon>Caligus</taxon>
    </lineage>
</organism>
<evidence type="ECO:0000256" key="1">
    <source>
        <dbReference type="ARBA" id="ARBA00009508"/>
    </source>
</evidence>
<dbReference type="InterPro" id="IPR045294">
    <property type="entry name" value="Complex1_LYR_LYRM1"/>
</dbReference>
<dbReference type="Pfam" id="PF05347">
    <property type="entry name" value="Complex1_LYR"/>
    <property type="match status" value="1"/>
</dbReference>
<dbReference type="EMBL" id="BT080521">
    <property type="protein sequence ID" value="ACO14945.1"/>
    <property type="molecule type" value="mRNA"/>
</dbReference>
<dbReference type="CDD" id="cd20261">
    <property type="entry name" value="Complex1_LYR_LYRM1"/>
    <property type="match status" value="1"/>
</dbReference>
<dbReference type="PANTHER" id="PTHR14273">
    <property type="entry name" value="LYR MOTIF-CONTAINING PROTEIN 1"/>
    <property type="match status" value="1"/>
</dbReference>
<reference evidence="3" key="1">
    <citation type="submission" date="2009-03" db="EMBL/GenBank/DDBJ databases">
        <title>Caligus clemensi ESTs and full-length cDNAs.</title>
        <authorList>
            <person name="Yasuike M."/>
            <person name="von Schalburg K."/>
            <person name="Cooper G."/>
            <person name="Leong J."/>
            <person name="Jones S.R.M."/>
            <person name="Koop B.F."/>
        </authorList>
    </citation>
    <scope>NUCLEOTIDE SEQUENCE</scope>
    <source>
        <tissue evidence="3">Whole</tissue>
    </source>
</reference>